<dbReference type="AlphaFoldDB" id="A0A0H5Q603"/>
<accession>A0A0H5Q603</accession>
<protein>
    <submittedName>
        <fullName evidence="1">Uncharacterized protein</fullName>
    </submittedName>
</protein>
<proteinExistence type="predicted"/>
<sequence length="85" mass="10004">MRSADDRIATRRIGYEELRLTVCREGHDRRRVVKIWHKRPGVQWKYDHLVWKASYGEMGEYGSLPALVSAAVDALLEWEDREFGD</sequence>
<organism evidence="1">
    <name type="scientific">uncultured prokaryote</name>
    <dbReference type="NCBI Taxonomy" id="198431"/>
    <lineage>
        <taxon>unclassified sequences</taxon>
        <taxon>environmental samples</taxon>
    </lineage>
</organism>
<reference evidence="1" key="1">
    <citation type="submission" date="2015-06" db="EMBL/GenBank/DDBJ databases">
        <authorList>
            <person name="Joergensen T."/>
        </authorList>
    </citation>
    <scope>NUCLEOTIDE SEQUENCE</scope>
    <source>
        <strain evidence="1">RGFK1569</strain>
    </source>
</reference>
<reference evidence="1" key="2">
    <citation type="submission" date="2015-07" db="EMBL/GenBank/DDBJ databases">
        <title>Plasmids, circular viruses and viroids from rat gut.</title>
        <authorList>
            <person name="Jorgensen T.J."/>
            <person name="Hansen M.A."/>
            <person name="Xu Z."/>
            <person name="Tabak M.A."/>
            <person name="Sorensen S.J."/>
            <person name="Hansen L.H."/>
        </authorList>
    </citation>
    <scope>NUCLEOTIDE SEQUENCE</scope>
    <source>
        <strain evidence="1">RGFK1569</strain>
    </source>
</reference>
<evidence type="ECO:0000313" key="1">
    <source>
        <dbReference type="EMBL" id="CRY97466.1"/>
    </source>
</evidence>
<dbReference type="EMBL" id="LN854097">
    <property type="protein sequence ID" value="CRY97466.1"/>
    <property type="molecule type" value="Genomic_DNA"/>
</dbReference>
<name>A0A0H5Q603_9ZZZZ</name>